<evidence type="ECO:0000259" key="7">
    <source>
        <dbReference type="PROSITE" id="PS50066"/>
    </source>
</evidence>
<dbReference type="EMBL" id="CACVBM020001052">
    <property type="protein sequence ID" value="CAA7026813.1"/>
    <property type="molecule type" value="Genomic_DNA"/>
</dbReference>
<keyword evidence="4" id="KW-0804">Transcription</keyword>
<comment type="caution">
    <text evidence="8">The sequence shown here is derived from an EMBL/GenBank/DDBJ whole genome shotgun (WGS) entry which is preliminary data.</text>
</comment>
<dbReference type="CDD" id="cd00266">
    <property type="entry name" value="MADS_SRF_like"/>
    <property type="match status" value="1"/>
</dbReference>
<name>A0A6D2IP04_9BRAS</name>
<dbReference type="SMART" id="SM00432">
    <property type="entry name" value="MADS"/>
    <property type="match status" value="1"/>
</dbReference>
<dbReference type="PROSITE" id="PS50066">
    <property type="entry name" value="MADS_BOX_2"/>
    <property type="match status" value="1"/>
</dbReference>
<dbReference type="GO" id="GO:0000978">
    <property type="term" value="F:RNA polymerase II cis-regulatory region sequence-specific DNA binding"/>
    <property type="evidence" value="ECO:0007669"/>
    <property type="project" value="TreeGrafter"/>
</dbReference>
<dbReference type="InterPro" id="IPR033897">
    <property type="entry name" value="SRF-like_MADS-box"/>
</dbReference>
<evidence type="ECO:0000256" key="5">
    <source>
        <dbReference type="ARBA" id="ARBA00023242"/>
    </source>
</evidence>
<feature type="domain" description="MADS-box" evidence="7">
    <location>
        <begin position="7"/>
        <end position="55"/>
    </location>
</feature>
<organism evidence="8 9">
    <name type="scientific">Microthlaspi erraticum</name>
    <dbReference type="NCBI Taxonomy" id="1685480"/>
    <lineage>
        <taxon>Eukaryota</taxon>
        <taxon>Viridiplantae</taxon>
        <taxon>Streptophyta</taxon>
        <taxon>Embryophyta</taxon>
        <taxon>Tracheophyta</taxon>
        <taxon>Spermatophyta</taxon>
        <taxon>Magnoliopsida</taxon>
        <taxon>eudicotyledons</taxon>
        <taxon>Gunneridae</taxon>
        <taxon>Pentapetalae</taxon>
        <taxon>rosids</taxon>
        <taxon>malvids</taxon>
        <taxon>Brassicales</taxon>
        <taxon>Brassicaceae</taxon>
        <taxon>Coluteocarpeae</taxon>
        <taxon>Microthlaspi</taxon>
    </lineage>
</organism>
<dbReference type="SUPFAM" id="SSF55455">
    <property type="entry name" value="SRF-like"/>
    <property type="match status" value="1"/>
</dbReference>
<evidence type="ECO:0000256" key="2">
    <source>
        <dbReference type="ARBA" id="ARBA00023015"/>
    </source>
</evidence>
<feature type="region of interest" description="Disordered" evidence="6">
    <location>
        <begin position="230"/>
        <end position="264"/>
    </location>
</feature>
<dbReference type="Pfam" id="PF00319">
    <property type="entry name" value="SRF-TF"/>
    <property type="match status" value="1"/>
</dbReference>
<dbReference type="AlphaFoldDB" id="A0A6D2IP04"/>
<evidence type="ECO:0000256" key="3">
    <source>
        <dbReference type="ARBA" id="ARBA00023125"/>
    </source>
</evidence>
<dbReference type="PANTHER" id="PTHR11945:SF583">
    <property type="entry name" value="AGAMOUS-LIKE 96"/>
    <property type="match status" value="1"/>
</dbReference>
<dbReference type="GO" id="GO:0045944">
    <property type="term" value="P:positive regulation of transcription by RNA polymerase II"/>
    <property type="evidence" value="ECO:0007669"/>
    <property type="project" value="InterPro"/>
</dbReference>
<keyword evidence="5" id="KW-0539">Nucleus</keyword>
<comment type="subcellular location">
    <subcellularLocation>
        <location evidence="1">Nucleus</location>
    </subcellularLocation>
</comment>
<dbReference type="GO" id="GO:0000981">
    <property type="term" value="F:DNA-binding transcription factor activity, RNA polymerase II-specific"/>
    <property type="evidence" value="ECO:0007669"/>
    <property type="project" value="InterPro"/>
</dbReference>
<dbReference type="InterPro" id="IPR002100">
    <property type="entry name" value="TF_MADSbox"/>
</dbReference>
<dbReference type="Gene3D" id="3.40.1810.10">
    <property type="entry name" value="Transcription factor, MADS-box"/>
    <property type="match status" value="1"/>
</dbReference>
<dbReference type="OrthoDB" id="1163690at2759"/>
<protein>
    <recommendedName>
        <fullName evidence="7">MADS-box domain-containing protein</fullName>
    </recommendedName>
</protein>
<sequence length="264" mass="30188">MARLKVVARPRQKFTWIANEKARKAAYKKRMQGLIKKVHELTILCDMSACMVFYSPDDNKLVAWPSQEEAKSLIDHYFSLPDLQRNLKAEDQESFIKSNTKKLETKIANSQRVIAGYEMDLLMFQLHNGRGVDDLSGTEVKKLMAFLQKKMTSLGKELGYAKHPYIEDVNEPIMEDETPKALDFASKWGESGFRPMERGSVYYIDKWILFDDEPKVQNHCDETDPLPRVASHGFNLNVVPDDDEEDMQNIYPGESSRSGGADDA</sequence>
<evidence type="ECO:0000313" key="8">
    <source>
        <dbReference type="EMBL" id="CAA7026813.1"/>
    </source>
</evidence>
<evidence type="ECO:0000313" key="9">
    <source>
        <dbReference type="Proteomes" id="UP000467841"/>
    </source>
</evidence>
<gene>
    <name evidence="8" type="ORF">MERR_LOCUS14048</name>
</gene>
<accession>A0A6D2IP04</accession>
<proteinExistence type="predicted"/>
<keyword evidence="2" id="KW-0805">Transcription regulation</keyword>
<reference evidence="8" key="1">
    <citation type="submission" date="2020-01" db="EMBL/GenBank/DDBJ databases">
        <authorList>
            <person name="Mishra B."/>
        </authorList>
    </citation>
    <scope>NUCLEOTIDE SEQUENCE [LARGE SCALE GENOMIC DNA]</scope>
</reference>
<keyword evidence="3" id="KW-0238">DNA-binding</keyword>
<evidence type="ECO:0000256" key="6">
    <source>
        <dbReference type="SAM" id="MobiDB-lite"/>
    </source>
</evidence>
<dbReference type="Proteomes" id="UP000467841">
    <property type="component" value="Unassembled WGS sequence"/>
</dbReference>
<dbReference type="InterPro" id="IPR036879">
    <property type="entry name" value="TF_MADSbox_sf"/>
</dbReference>
<evidence type="ECO:0000256" key="1">
    <source>
        <dbReference type="ARBA" id="ARBA00004123"/>
    </source>
</evidence>
<dbReference type="GO" id="GO:0046983">
    <property type="term" value="F:protein dimerization activity"/>
    <property type="evidence" value="ECO:0007669"/>
    <property type="project" value="InterPro"/>
</dbReference>
<dbReference type="GO" id="GO:0005634">
    <property type="term" value="C:nucleus"/>
    <property type="evidence" value="ECO:0007669"/>
    <property type="project" value="UniProtKB-SubCell"/>
</dbReference>
<evidence type="ECO:0000256" key="4">
    <source>
        <dbReference type="ARBA" id="ARBA00023163"/>
    </source>
</evidence>
<dbReference type="PANTHER" id="PTHR11945">
    <property type="entry name" value="MADS BOX PROTEIN"/>
    <property type="match status" value="1"/>
</dbReference>
<keyword evidence="9" id="KW-1185">Reference proteome</keyword>